<reference evidence="2" key="1">
    <citation type="submission" date="2017-02" db="UniProtKB">
        <authorList>
            <consortium name="WormBaseParasite"/>
        </authorList>
    </citation>
    <scope>IDENTIFICATION</scope>
</reference>
<accession>A0A0N5C481</accession>
<dbReference type="AlphaFoldDB" id="A0A0N5C481"/>
<dbReference type="WBParaSite" id="SPAL_0001276366.1">
    <property type="protein sequence ID" value="SPAL_0001276366.1"/>
    <property type="gene ID" value="SPAL_0001276366"/>
</dbReference>
<protein>
    <submittedName>
        <fullName evidence="2">DUF4371 domain-containing protein</fullName>
    </submittedName>
</protein>
<proteinExistence type="predicted"/>
<sequence length="90" mass="10515">MPINFDDSLNDPYHLPDNVYYTEAYSHVIKLLKGSDQEKNMWNSKEDLFGQKNLCELKIDMLDVLSRLLLFIDAIGHQSILIMNDKELEI</sequence>
<evidence type="ECO:0000313" key="2">
    <source>
        <dbReference type="WBParaSite" id="SPAL_0001276366.1"/>
    </source>
</evidence>
<name>A0A0N5C481_STREA</name>
<dbReference type="Proteomes" id="UP000046392">
    <property type="component" value="Unplaced"/>
</dbReference>
<keyword evidence="1" id="KW-1185">Reference proteome</keyword>
<evidence type="ECO:0000313" key="1">
    <source>
        <dbReference type="Proteomes" id="UP000046392"/>
    </source>
</evidence>
<organism evidence="1 2">
    <name type="scientific">Strongyloides papillosus</name>
    <name type="common">Intestinal threadworm</name>
    <dbReference type="NCBI Taxonomy" id="174720"/>
    <lineage>
        <taxon>Eukaryota</taxon>
        <taxon>Metazoa</taxon>
        <taxon>Ecdysozoa</taxon>
        <taxon>Nematoda</taxon>
        <taxon>Chromadorea</taxon>
        <taxon>Rhabditida</taxon>
        <taxon>Tylenchina</taxon>
        <taxon>Panagrolaimomorpha</taxon>
        <taxon>Strongyloidoidea</taxon>
        <taxon>Strongyloididae</taxon>
        <taxon>Strongyloides</taxon>
    </lineage>
</organism>